<dbReference type="PANTHER" id="PTHR23112">
    <property type="entry name" value="G PROTEIN-COUPLED RECEPTOR 157-RELATED"/>
    <property type="match status" value="1"/>
</dbReference>
<feature type="transmembrane region" description="Helical" evidence="5">
    <location>
        <begin position="179"/>
        <end position="204"/>
    </location>
</feature>
<dbReference type="Gene3D" id="1.20.1070.10">
    <property type="entry name" value="Rhodopsin 7-helix transmembrane proteins"/>
    <property type="match status" value="1"/>
</dbReference>
<feature type="transmembrane region" description="Helical" evidence="5">
    <location>
        <begin position="99"/>
        <end position="127"/>
    </location>
</feature>
<sequence length="276" mass="30994">MPRDGYDFPTYGIDNGLFYALHIPSLVCTVISFVSVIISLVILSRSRAFRQFFTSWTKSERFIVYMAICDGVYNLFHFATHMQNVVVRGPVYPRSICIFYGFSMLVCITAQNLLANVVAINAFMLMFLDKHLSLGRFDWRLLVWVYGLPSTGATVAAILDQLGPTGADCFFDGVKGQMTQMIFTTVPMIIILIINIALYIATWVKIRSRTLELRTSLGAQSASQRGTIKAAKSMSLFVGAFFTQWSVVSIYAAWFLTAQSVPNFLEHLYHILPDIG</sequence>
<protein>
    <recommendedName>
        <fullName evidence="8">G-protein coupled receptors family 2 profile 2 domain-containing protein</fullName>
    </recommendedName>
</protein>
<gene>
    <name evidence="6" type="ORF">MAR_004559</name>
</gene>
<organism evidence="6 7">
    <name type="scientific">Mya arenaria</name>
    <name type="common">Soft-shell clam</name>
    <dbReference type="NCBI Taxonomy" id="6604"/>
    <lineage>
        <taxon>Eukaryota</taxon>
        <taxon>Metazoa</taxon>
        <taxon>Spiralia</taxon>
        <taxon>Lophotrochozoa</taxon>
        <taxon>Mollusca</taxon>
        <taxon>Bivalvia</taxon>
        <taxon>Autobranchia</taxon>
        <taxon>Heteroconchia</taxon>
        <taxon>Euheterodonta</taxon>
        <taxon>Imparidentia</taxon>
        <taxon>Neoheterodontei</taxon>
        <taxon>Myida</taxon>
        <taxon>Myoidea</taxon>
        <taxon>Myidae</taxon>
        <taxon>Mya</taxon>
    </lineage>
</organism>
<feature type="transmembrane region" description="Helical" evidence="5">
    <location>
        <begin position="20"/>
        <end position="42"/>
    </location>
</feature>
<accession>A0ABY7EZR0</accession>
<evidence type="ECO:0000256" key="5">
    <source>
        <dbReference type="SAM" id="Phobius"/>
    </source>
</evidence>
<name>A0ABY7EZR0_MYAAR</name>
<comment type="subcellular location">
    <subcellularLocation>
        <location evidence="1">Membrane</location>
        <topology evidence="1">Multi-pass membrane protein</topology>
    </subcellularLocation>
</comment>
<evidence type="ECO:0000256" key="2">
    <source>
        <dbReference type="ARBA" id="ARBA00022692"/>
    </source>
</evidence>
<feature type="transmembrane region" description="Helical" evidence="5">
    <location>
        <begin position="139"/>
        <end position="159"/>
    </location>
</feature>
<evidence type="ECO:0000313" key="6">
    <source>
        <dbReference type="EMBL" id="WAR14454.1"/>
    </source>
</evidence>
<keyword evidence="3 5" id="KW-1133">Transmembrane helix</keyword>
<dbReference type="SUPFAM" id="SSF81321">
    <property type="entry name" value="Family A G protein-coupled receptor-like"/>
    <property type="match status" value="1"/>
</dbReference>
<dbReference type="PANTHER" id="PTHR23112:SF0">
    <property type="entry name" value="TRANSMEMBRANE PROTEIN 116"/>
    <property type="match status" value="1"/>
</dbReference>
<reference evidence="6" key="1">
    <citation type="submission" date="2022-11" db="EMBL/GenBank/DDBJ databases">
        <title>Centuries of genome instability and evolution in soft-shell clam transmissible cancer (bioRxiv).</title>
        <authorList>
            <person name="Hart S.F.M."/>
            <person name="Yonemitsu M.A."/>
            <person name="Giersch R.M."/>
            <person name="Beal B.F."/>
            <person name="Arriagada G."/>
            <person name="Davis B.W."/>
            <person name="Ostrander E.A."/>
            <person name="Goff S.P."/>
            <person name="Metzger M.J."/>
        </authorList>
    </citation>
    <scope>NUCLEOTIDE SEQUENCE</scope>
    <source>
        <strain evidence="6">MELC-2E11</strain>
        <tissue evidence="6">Siphon/mantle</tissue>
    </source>
</reference>
<feature type="transmembrane region" description="Helical" evidence="5">
    <location>
        <begin position="234"/>
        <end position="256"/>
    </location>
</feature>
<evidence type="ECO:0000256" key="3">
    <source>
        <dbReference type="ARBA" id="ARBA00022989"/>
    </source>
</evidence>
<keyword evidence="7" id="KW-1185">Reference proteome</keyword>
<keyword evidence="2 5" id="KW-0812">Transmembrane</keyword>
<evidence type="ECO:0000256" key="1">
    <source>
        <dbReference type="ARBA" id="ARBA00004141"/>
    </source>
</evidence>
<evidence type="ECO:0000256" key="4">
    <source>
        <dbReference type="ARBA" id="ARBA00023136"/>
    </source>
</evidence>
<dbReference type="Proteomes" id="UP001164746">
    <property type="component" value="Chromosome 9"/>
</dbReference>
<feature type="transmembrane region" description="Helical" evidence="5">
    <location>
        <begin position="62"/>
        <end position="79"/>
    </location>
</feature>
<proteinExistence type="predicted"/>
<feature type="non-terminal residue" evidence="6">
    <location>
        <position position="276"/>
    </location>
</feature>
<evidence type="ECO:0000313" key="7">
    <source>
        <dbReference type="Proteomes" id="UP001164746"/>
    </source>
</evidence>
<dbReference type="EMBL" id="CP111020">
    <property type="protein sequence ID" value="WAR14454.1"/>
    <property type="molecule type" value="Genomic_DNA"/>
</dbReference>
<evidence type="ECO:0008006" key="8">
    <source>
        <dbReference type="Google" id="ProtNLM"/>
    </source>
</evidence>
<keyword evidence="4 5" id="KW-0472">Membrane</keyword>